<dbReference type="SUPFAM" id="SSF52833">
    <property type="entry name" value="Thioredoxin-like"/>
    <property type="match status" value="2"/>
</dbReference>
<dbReference type="CDD" id="cd02976">
    <property type="entry name" value="NrdH"/>
    <property type="match status" value="1"/>
</dbReference>
<evidence type="ECO:0000313" key="2">
    <source>
        <dbReference type="EMBL" id="QKG79585.1"/>
    </source>
</evidence>
<accession>A0A7D4CQP9</accession>
<reference evidence="2 3" key="1">
    <citation type="submission" date="2019-07" db="EMBL/GenBank/DDBJ databases">
        <title>Thalassofilum flectens gen. nov., sp. nov., a novel moderate thermophilic anaerobe from a shallow sea hot spring in Kunashir Island (Russia), representing a new family in the order Bacteroidales, and proposal of Thalassofilacea fam. nov.</title>
        <authorList>
            <person name="Kochetkova T.V."/>
            <person name="Podosokorskaya O.A."/>
            <person name="Novikov A."/>
            <person name="Elcheninov A.G."/>
            <person name="Toshchakov S.V."/>
            <person name="Kublanov I.V."/>
        </authorList>
    </citation>
    <scope>NUCLEOTIDE SEQUENCE [LARGE SCALE GENOMIC DNA]</scope>
    <source>
        <strain evidence="2 3">38-H</strain>
    </source>
</reference>
<evidence type="ECO:0000259" key="1">
    <source>
        <dbReference type="Pfam" id="PF00462"/>
    </source>
</evidence>
<dbReference type="RefSeq" id="WP_173073461.1">
    <property type="nucleotide sequence ID" value="NZ_CP041345.1"/>
</dbReference>
<dbReference type="Pfam" id="PF00462">
    <property type="entry name" value="Glutaredoxin"/>
    <property type="match status" value="1"/>
</dbReference>
<dbReference type="InterPro" id="IPR002109">
    <property type="entry name" value="Glutaredoxin"/>
</dbReference>
<dbReference type="PROSITE" id="PS51354">
    <property type="entry name" value="GLUTAREDOXIN_2"/>
    <property type="match status" value="1"/>
</dbReference>
<feature type="domain" description="Glutaredoxin" evidence="1">
    <location>
        <begin position="117"/>
        <end position="176"/>
    </location>
</feature>
<proteinExistence type="predicted"/>
<organism evidence="2 3">
    <name type="scientific">Tenuifilum thalassicum</name>
    <dbReference type="NCBI Taxonomy" id="2590900"/>
    <lineage>
        <taxon>Bacteria</taxon>
        <taxon>Pseudomonadati</taxon>
        <taxon>Bacteroidota</taxon>
        <taxon>Bacteroidia</taxon>
        <taxon>Bacteroidales</taxon>
        <taxon>Tenuifilaceae</taxon>
        <taxon>Tenuifilum</taxon>
    </lineage>
</organism>
<dbReference type="Gene3D" id="3.40.30.10">
    <property type="entry name" value="Glutaredoxin"/>
    <property type="match status" value="2"/>
</dbReference>
<dbReference type="GO" id="GO:0045454">
    <property type="term" value="P:cell redox homeostasis"/>
    <property type="evidence" value="ECO:0007669"/>
    <property type="project" value="TreeGrafter"/>
</dbReference>
<keyword evidence="3" id="KW-1185">Reference proteome</keyword>
<dbReference type="AlphaFoldDB" id="A0A7D4CQP9"/>
<dbReference type="PANTHER" id="PTHR34386:SF1">
    <property type="entry name" value="GLUTAREDOXIN-LIKE PROTEIN NRDH"/>
    <property type="match status" value="1"/>
</dbReference>
<evidence type="ECO:0000313" key="3">
    <source>
        <dbReference type="Proteomes" id="UP000500961"/>
    </source>
</evidence>
<dbReference type="InterPro" id="IPR036249">
    <property type="entry name" value="Thioredoxin-like_sf"/>
</dbReference>
<name>A0A7D4CQP9_9BACT</name>
<gene>
    <name evidence="2" type="ORF">FHG85_04685</name>
</gene>
<dbReference type="Proteomes" id="UP000500961">
    <property type="component" value="Chromosome"/>
</dbReference>
<dbReference type="InterPro" id="IPR051548">
    <property type="entry name" value="Grx-like_ET"/>
</dbReference>
<protein>
    <submittedName>
        <fullName evidence="2">NrdH-redoxin</fullName>
    </submittedName>
</protein>
<dbReference type="KEGG" id="ttz:FHG85_04685"/>
<dbReference type="GO" id="GO:0009055">
    <property type="term" value="F:electron transfer activity"/>
    <property type="evidence" value="ECO:0007669"/>
    <property type="project" value="TreeGrafter"/>
</dbReference>
<dbReference type="PANTHER" id="PTHR34386">
    <property type="entry name" value="GLUTAREDOXIN"/>
    <property type="match status" value="1"/>
</dbReference>
<sequence>MKEVKSLSEFKEQLDKSEKAYLLVYKKGSGVSDCAYGAFAEAASNTNTKSIFYVDAPNYPEIHTHYKITSAPSLLVFEKGELKDTVKGCHDVQFYKQLFENAVYAQKAKAGNQQKSVTVYSTPTCPWCNTLKSFLRKNGIIFTDIDVSRDHEAARQMVAATGQQGVPQANIGGEWVVGFDQQKIKRLLNIQTQ</sequence>
<dbReference type="EMBL" id="CP041345">
    <property type="protein sequence ID" value="QKG79585.1"/>
    <property type="molecule type" value="Genomic_DNA"/>
</dbReference>